<dbReference type="Pfam" id="PF03975">
    <property type="entry name" value="CheD"/>
    <property type="match status" value="1"/>
</dbReference>
<evidence type="ECO:0000256" key="3">
    <source>
        <dbReference type="HAMAP-Rule" id="MF_01440"/>
    </source>
</evidence>
<evidence type="ECO:0000313" key="4">
    <source>
        <dbReference type="EMBL" id="BCR06648.1"/>
    </source>
</evidence>
<reference evidence="4 5" key="1">
    <citation type="journal article" date="2016" name="C (Basel)">
        <title>Selective Growth of and Electricity Production by Marine Exoelectrogenic Bacteria in Self-Aggregated Hydrogel of Microbially Reduced Graphene Oxide.</title>
        <authorList>
            <person name="Yoshida N."/>
            <person name="Goto Y."/>
            <person name="Miyata Y."/>
        </authorList>
    </citation>
    <scope>NUCLEOTIDE SEQUENCE [LARGE SCALE GENOMIC DNA]</scope>
    <source>
        <strain evidence="4 5">NIT-T3</strain>
    </source>
</reference>
<sequence length="161" mass="16882">MSNLILGIGDLGASNTPGTVIKTFALGSCVAVVLLDPRTRTIGMAHVALPDSKVNPTRAQERPGYFADSAIPNLLREMGRLGATNPQGLYAKLAGGASIMDQNATFNIGRRNLEAVRSLLARLGIRTVGEDVGGTISRTVSLSVNTGKLTLASPGRPDWEI</sequence>
<proteinExistence type="inferred from homology"/>
<name>A0ABN6E2S6_9BACT</name>
<dbReference type="HAMAP" id="MF_01440">
    <property type="entry name" value="CheD"/>
    <property type="match status" value="1"/>
</dbReference>
<keyword evidence="1 3" id="KW-0145">Chemotaxis</keyword>
<dbReference type="PANTHER" id="PTHR35147">
    <property type="entry name" value="CHEMORECEPTOR GLUTAMINE DEAMIDASE CHED-RELATED"/>
    <property type="match status" value="1"/>
</dbReference>
<organism evidence="4 5">
    <name type="scientific">Desulfuromonas versatilis</name>
    <dbReference type="NCBI Taxonomy" id="2802975"/>
    <lineage>
        <taxon>Bacteria</taxon>
        <taxon>Pseudomonadati</taxon>
        <taxon>Thermodesulfobacteriota</taxon>
        <taxon>Desulfuromonadia</taxon>
        <taxon>Desulfuromonadales</taxon>
        <taxon>Desulfuromonadaceae</taxon>
        <taxon>Desulfuromonas</taxon>
    </lineage>
</organism>
<dbReference type="RefSeq" id="WP_221250034.1">
    <property type="nucleotide sequence ID" value="NZ_AP024355.1"/>
</dbReference>
<comment type="similarity">
    <text evidence="3">Belongs to the CheD family.</text>
</comment>
<dbReference type="InterPro" id="IPR005659">
    <property type="entry name" value="Chemorcpt_Glu_NH3ase_CheD"/>
</dbReference>
<dbReference type="Proteomes" id="UP001319827">
    <property type="component" value="Chromosome"/>
</dbReference>
<dbReference type="InterPro" id="IPR011324">
    <property type="entry name" value="Cytotoxic_necrot_fac-like_cat"/>
</dbReference>
<comment type="catalytic activity">
    <reaction evidence="3">
        <text>L-glutaminyl-[protein] + H2O = L-glutamyl-[protein] + NH4(+)</text>
        <dbReference type="Rhea" id="RHEA:16441"/>
        <dbReference type="Rhea" id="RHEA-COMP:10207"/>
        <dbReference type="Rhea" id="RHEA-COMP:10208"/>
        <dbReference type="ChEBI" id="CHEBI:15377"/>
        <dbReference type="ChEBI" id="CHEBI:28938"/>
        <dbReference type="ChEBI" id="CHEBI:29973"/>
        <dbReference type="ChEBI" id="CHEBI:30011"/>
        <dbReference type="EC" id="3.5.1.44"/>
    </reaction>
</comment>
<reference evidence="4 5" key="2">
    <citation type="journal article" date="2021" name="Int. J. Syst. Evol. Microbiol.">
        <title>Isolation and Polyphasic Characterization of Desulfuromonas versatilis sp. Nov., an Electrogenic Bacteria Capable of Versatile Metabolism Isolated from a Graphene Oxide-Reducing Enrichment Culture.</title>
        <authorList>
            <person name="Xie L."/>
            <person name="Yoshida N."/>
            <person name="Ishii S."/>
            <person name="Meng L."/>
        </authorList>
    </citation>
    <scope>NUCLEOTIDE SEQUENCE [LARGE SCALE GENOMIC DNA]</scope>
    <source>
        <strain evidence="4 5">NIT-T3</strain>
    </source>
</reference>
<gene>
    <name evidence="3 4" type="primary">cheD</name>
    <name evidence="4" type="ORF">DESUT3_37170</name>
</gene>
<accession>A0ABN6E2S6</accession>
<dbReference type="PANTHER" id="PTHR35147:SF1">
    <property type="entry name" value="CHEMORECEPTOR GLUTAMINE DEAMIDASE CHED-RELATED"/>
    <property type="match status" value="1"/>
</dbReference>
<dbReference type="CDD" id="cd16352">
    <property type="entry name" value="CheD"/>
    <property type="match status" value="1"/>
</dbReference>
<evidence type="ECO:0000256" key="2">
    <source>
        <dbReference type="ARBA" id="ARBA00022801"/>
    </source>
</evidence>
<dbReference type="EC" id="3.5.1.44" evidence="3"/>
<keyword evidence="2 3" id="KW-0378">Hydrolase</keyword>
<comment type="function">
    <text evidence="3">Probably deamidates glutamine residues to glutamate on methyl-accepting chemotaxis receptors (MCPs), playing an important role in chemotaxis.</text>
</comment>
<dbReference type="EMBL" id="AP024355">
    <property type="protein sequence ID" value="BCR06648.1"/>
    <property type="molecule type" value="Genomic_DNA"/>
</dbReference>
<keyword evidence="5" id="KW-1185">Reference proteome</keyword>
<dbReference type="InterPro" id="IPR038592">
    <property type="entry name" value="CheD-like_sf"/>
</dbReference>
<dbReference type="Gene3D" id="3.30.1330.200">
    <property type="match status" value="1"/>
</dbReference>
<protein>
    <recommendedName>
        <fullName evidence="3">Probable chemoreceptor glutamine deamidase CheD</fullName>
        <ecNumber evidence="3">3.5.1.44</ecNumber>
    </recommendedName>
</protein>
<evidence type="ECO:0000313" key="5">
    <source>
        <dbReference type="Proteomes" id="UP001319827"/>
    </source>
</evidence>
<dbReference type="SUPFAM" id="SSF64438">
    <property type="entry name" value="CNF1/YfiH-like putative cysteine hydrolases"/>
    <property type="match status" value="1"/>
</dbReference>
<evidence type="ECO:0000256" key="1">
    <source>
        <dbReference type="ARBA" id="ARBA00022500"/>
    </source>
</evidence>